<organism evidence="3 4">
    <name type="scientific">Thalassotalea castellviae</name>
    <dbReference type="NCBI Taxonomy" id="3075612"/>
    <lineage>
        <taxon>Bacteria</taxon>
        <taxon>Pseudomonadati</taxon>
        <taxon>Pseudomonadota</taxon>
        <taxon>Gammaproteobacteria</taxon>
        <taxon>Alteromonadales</taxon>
        <taxon>Colwelliaceae</taxon>
        <taxon>Thalassotalea</taxon>
    </lineage>
</organism>
<dbReference type="RefSeq" id="WP_311576670.1">
    <property type="nucleotide sequence ID" value="NZ_JAVRIF010000001.1"/>
</dbReference>
<protein>
    <recommendedName>
        <fullName evidence="2">Big-1 domain-containing protein</fullName>
    </recommendedName>
</protein>
<accession>A0ABU2ZWY0</accession>
<dbReference type="InterPro" id="IPR013783">
    <property type="entry name" value="Ig-like_fold"/>
</dbReference>
<reference evidence="3 4" key="1">
    <citation type="submission" date="2023-09" db="EMBL/GenBank/DDBJ databases">
        <authorList>
            <person name="Rey-Velasco X."/>
        </authorList>
    </citation>
    <scope>NUCLEOTIDE SEQUENCE [LARGE SCALE GENOMIC DNA]</scope>
    <source>
        <strain evidence="3 4">W431</strain>
    </source>
</reference>
<gene>
    <name evidence="3" type="ORF">RM573_02410</name>
</gene>
<evidence type="ECO:0000313" key="3">
    <source>
        <dbReference type="EMBL" id="MDT0602438.1"/>
    </source>
</evidence>
<name>A0ABU2ZWY0_9GAMM</name>
<dbReference type="SMART" id="SM00634">
    <property type="entry name" value="BID_1"/>
    <property type="match status" value="2"/>
</dbReference>
<evidence type="ECO:0000259" key="2">
    <source>
        <dbReference type="PROSITE" id="PS51127"/>
    </source>
</evidence>
<dbReference type="PROSITE" id="PS51257">
    <property type="entry name" value="PROKAR_LIPOPROTEIN"/>
    <property type="match status" value="1"/>
</dbReference>
<dbReference type="InterPro" id="IPR008964">
    <property type="entry name" value="Invasin/intimin_cell_adhesion"/>
</dbReference>
<dbReference type="EMBL" id="JAVRIF010000001">
    <property type="protein sequence ID" value="MDT0602438.1"/>
    <property type="molecule type" value="Genomic_DNA"/>
</dbReference>
<evidence type="ECO:0000256" key="1">
    <source>
        <dbReference type="ARBA" id="ARBA00010116"/>
    </source>
</evidence>
<keyword evidence="4" id="KW-1185">Reference proteome</keyword>
<dbReference type="SUPFAM" id="SSF49373">
    <property type="entry name" value="Invasin/intimin cell-adhesion fragments"/>
    <property type="match status" value="2"/>
</dbReference>
<dbReference type="Proteomes" id="UP001266357">
    <property type="component" value="Unassembled WGS sequence"/>
</dbReference>
<comment type="caution">
    <text evidence="3">The sequence shown here is derived from an EMBL/GenBank/DDBJ whole genome shotgun (WGS) entry which is preliminary data.</text>
</comment>
<feature type="domain" description="Big-1" evidence="2">
    <location>
        <begin position="43"/>
        <end position="133"/>
    </location>
</feature>
<proteinExistence type="inferred from homology"/>
<dbReference type="PROSITE" id="PS51127">
    <property type="entry name" value="BIG1"/>
    <property type="match status" value="1"/>
</dbReference>
<dbReference type="InterPro" id="IPR003344">
    <property type="entry name" value="Big_1_dom"/>
</dbReference>
<evidence type="ECO:0000313" key="4">
    <source>
        <dbReference type="Proteomes" id="UP001266357"/>
    </source>
</evidence>
<comment type="similarity">
    <text evidence="1">Belongs to the intimin/invasin family.</text>
</comment>
<dbReference type="Gene3D" id="2.60.40.10">
    <property type="entry name" value="Immunoglobulins"/>
    <property type="match status" value="4"/>
</dbReference>
<sequence>MALFRRLSFIMFFIGLIGCGGGDGSLSSGGTVDNDTDTTDEITLTLAISNTTVTGAEPVNVTATVMQGTEPVVGRAVTFETDLGAFSPASGSALTDESGVATIILTAGTVRGAGEITASLSSGETSSVPLGFNTQGDDINVGGDIKITVSLIDEDGNETNTITASKPGRVVATLEGINSPLIVNFSSTVGDIPIASAITDDNNVAVVDIFAGDNLGAGEVTATITSGETGKSIFVVGSSTVSMGSGEPFVKGVAEISLDQISAGGTSVITVSIIDDQGNLFTEPVDVNFSSSCSTQSVAKLSSPITTSNGIATSTYLAQGCVGDDPINVTANAGGINLSASGSINVLPADIGSIEFVSATPQNIGILGAGIVSGSESSTVVFKVKDTDGNPYNNRVVNFALNTDVGGIKLSQNEATSNAEGIVQTVVNSGTVPTTIRVIASTATLDGTVVFTQSSQLVVSTGLPDQDSFSIARGNANPEAWTVDGVEVPVTVRMADAFNNPVPDGTAVNFTTEGGSIGSSCTTQNGVCSVMWTSQNPRPAGQTLTNSFCTVADNNNPAIFCAREPLANGKNYLGQEYGGRVSILATAIGEESFPDKNGNGRFDESEFTLFQGLNVSDMPYDLKEAYVDHNEDFVYNPVETSAEIGGELEEFVDFNNNGVFDLQDNVYNGVLCGLNDVTNPGSTISNQYCANPDDEPDPTKKSEKVSTNVRGSTIIIMSGTSPYITLTATNDSVSQTVYQDDDNDPNTPEVEVANPNYNSEDTSLYIAGESTGTVSIIIADLHNQPMPSGTLVSFVASVGSVVGTGTYTWPGDASNGGSSFGVAIKGEAEPTSGPLEIVVETPSGVTTVFNGINIVIQ</sequence>